<gene>
    <name evidence="2" type="ORF">SAMN06265338_101645</name>
</gene>
<reference evidence="3" key="1">
    <citation type="submission" date="2017-06" db="EMBL/GenBank/DDBJ databases">
        <authorList>
            <person name="Varghese N."/>
            <person name="Submissions S."/>
        </authorList>
    </citation>
    <scope>NUCLEOTIDE SEQUENCE [LARGE SCALE GENOMIC DNA]</scope>
    <source>
        <strain evidence="3">DSM 137</strain>
    </source>
</reference>
<protein>
    <submittedName>
        <fullName evidence="2">Uncharacterized protein</fullName>
    </submittedName>
</protein>
<feature type="chain" id="PRO_5013392867" evidence="1">
    <location>
        <begin position="22"/>
        <end position="109"/>
    </location>
</feature>
<proteinExistence type="predicted"/>
<dbReference type="EMBL" id="FYDG01000001">
    <property type="protein sequence ID" value="SNB59636.1"/>
    <property type="molecule type" value="Genomic_DNA"/>
</dbReference>
<keyword evidence="1" id="KW-0732">Signal</keyword>
<dbReference type="Proteomes" id="UP000198418">
    <property type="component" value="Unassembled WGS sequence"/>
</dbReference>
<sequence>MKGFRVLFGAVLGAAVTAASAAPARPGDIRVLHGVSFYEGDPGPIGAGKAPGAREPDMRLVIGPSGAALYFNTLYGEHEGAANCVVRHRVVFDDWDRDHPYVRVCRNPG</sequence>
<evidence type="ECO:0000313" key="2">
    <source>
        <dbReference type="EMBL" id="SNB59636.1"/>
    </source>
</evidence>
<evidence type="ECO:0000256" key="1">
    <source>
        <dbReference type="SAM" id="SignalP"/>
    </source>
</evidence>
<feature type="signal peptide" evidence="1">
    <location>
        <begin position="1"/>
        <end position="21"/>
    </location>
</feature>
<accession>A0A212QJV5</accession>
<keyword evidence="3" id="KW-1185">Reference proteome</keyword>
<organism evidence="2 3">
    <name type="scientific">Rhodoblastus acidophilus</name>
    <name type="common">Rhodopseudomonas acidophila</name>
    <dbReference type="NCBI Taxonomy" id="1074"/>
    <lineage>
        <taxon>Bacteria</taxon>
        <taxon>Pseudomonadati</taxon>
        <taxon>Pseudomonadota</taxon>
        <taxon>Alphaproteobacteria</taxon>
        <taxon>Hyphomicrobiales</taxon>
        <taxon>Rhodoblastaceae</taxon>
        <taxon>Rhodoblastus</taxon>
    </lineage>
</organism>
<dbReference type="RefSeq" id="WP_088519093.1">
    <property type="nucleotide sequence ID" value="NZ_FYDG01000001.1"/>
</dbReference>
<name>A0A212QJV5_RHOAC</name>
<dbReference type="AlphaFoldDB" id="A0A212QJV5"/>
<evidence type="ECO:0000313" key="3">
    <source>
        <dbReference type="Proteomes" id="UP000198418"/>
    </source>
</evidence>